<organism evidence="2 3">
    <name type="scientific">Geodia barretti</name>
    <name type="common">Barrett's horny sponge</name>
    <dbReference type="NCBI Taxonomy" id="519541"/>
    <lineage>
        <taxon>Eukaryota</taxon>
        <taxon>Metazoa</taxon>
        <taxon>Porifera</taxon>
        <taxon>Demospongiae</taxon>
        <taxon>Heteroscleromorpha</taxon>
        <taxon>Tetractinellida</taxon>
        <taxon>Astrophorina</taxon>
        <taxon>Geodiidae</taxon>
        <taxon>Geodia</taxon>
    </lineage>
</organism>
<dbReference type="Gene3D" id="1.25.40.20">
    <property type="entry name" value="Ankyrin repeat-containing domain"/>
    <property type="match status" value="2"/>
</dbReference>
<feature type="non-terminal residue" evidence="2">
    <location>
        <position position="1"/>
    </location>
</feature>
<keyword evidence="3" id="KW-1185">Reference proteome</keyword>
<evidence type="ECO:0000313" key="2">
    <source>
        <dbReference type="EMBL" id="CAI8024817.1"/>
    </source>
</evidence>
<feature type="repeat" description="ANK" evidence="1">
    <location>
        <begin position="39"/>
        <end position="71"/>
    </location>
</feature>
<dbReference type="SUPFAM" id="SSF48403">
    <property type="entry name" value="Ankyrin repeat"/>
    <property type="match status" value="1"/>
</dbReference>
<dbReference type="PROSITE" id="PS50297">
    <property type="entry name" value="ANK_REP_REGION"/>
    <property type="match status" value="3"/>
</dbReference>
<dbReference type="PRINTS" id="PR01415">
    <property type="entry name" value="ANKYRIN"/>
</dbReference>
<dbReference type="Proteomes" id="UP001174909">
    <property type="component" value="Unassembled WGS sequence"/>
</dbReference>
<name>A0AA35S993_GEOBA</name>
<feature type="repeat" description="ANK" evidence="1">
    <location>
        <begin position="73"/>
        <end position="105"/>
    </location>
</feature>
<proteinExistence type="predicted"/>
<dbReference type="InterPro" id="IPR039323">
    <property type="entry name" value="ANKRD_45/46/60"/>
</dbReference>
<dbReference type="PANTHER" id="PTHR22677">
    <property type="entry name" value="ANKYRIN REPEAT DOMAIN-CONTAINING PROTEIN 60"/>
    <property type="match status" value="1"/>
</dbReference>
<gene>
    <name evidence="2" type="ORF">GBAR_LOCUS14380</name>
</gene>
<keyword evidence="1" id="KW-0040">ANK repeat</keyword>
<feature type="repeat" description="ANK" evidence="1">
    <location>
        <begin position="108"/>
        <end position="138"/>
    </location>
</feature>
<evidence type="ECO:0000313" key="3">
    <source>
        <dbReference type="Proteomes" id="UP001174909"/>
    </source>
</evidence>
<sequence>QEVASFTLNLFLCTFIDTLISTIDLILFLIHHCVSPSPQGRTELHDAAERGDVEAVERLLSTSVNINSRTEDVGDTALLVASRRGHVEVVRLLLKAGAAVFIPDKCCRTPLYWASFYDHRAVVELLIENGADVNICNEVYILYHDSQRPL</sequence>
<dbReference type="SMART" id="SM00248">
    <property type="entry name" value="ANK"/>
    <property type="match status" value="3"/>
</dbReference>
<dbReference type="PROSITE" id="PS50088">
    <property type="entry name" value="ANK_REPEAT"/>
    <property type="match status" value="3"/>
</dbReference>
<comment type="caution">
    <text evidence="2">The sequence shown here is derived from an EMBL/GenBank/DDBJ whole genome shotgun (WGS) entry which is preliminary data.</text>
</comment>
<reference evidence="2" key="1">
    <citation type="submission" date="2023-03" db="EMBL/GenBank/DDBJ databases">
        <authorList>
            <person name="Steffen K."/>
            <person name="Cardenas P."/>
        </authorList>
    </citation>
    <scope>NUCLEOTIDE SEQUENCE</scope>
</reference>
<dbReference type="EMBL" id="CASHTH010002097">
    <property type="protein sequence ID" value="CAI8024817.1"/>
    <property type="molecule type" value="Genomic_DNA"/>
</dbReference>
<feature type="non-terminal residue" evidence="2">
    <location>
        <position position="150"/>
    </location>
</feature>
<accession>A0AA35S993</accession>
<dbReference type="InterPro" id="IPR036770">
    <property type="entry name" value="Ankyrin_rpt-contain_sf"/>
</dbReference>
<evidence type="ECO:0000256" key="1">
    <source>
        <dbReference type="PROSITE-ProRule" id="PRU00023"/>
    </source>
</evidence>
<dbReference type="Pfam" id="PF12796">
    <property type="entry name" value="Ank_2"/>
    <property type="match status" value="1"/>
</dbReference>
<dbReference type="AlphaFoldDB" id="A0AA35S993"/>
<dbReference type="PANTHER" id="PTHR22677:SF4">
    <property type="entry name" value="USHER SYNDROME TYPE-1G PROTEIN-LIKE PROTEIN"/>
    <property type="match status" value="1"/>
</dbReference>
<protein>
    <submittedName>
        <fullName evidence="2">GA-binding protein subunit beta-1</fullName>
    </submittedName>
</protein>
<dbReference type="InterPro" id="IPR002110">
    <property type="entry name" value="Ankyrin_rpt"/>
</dbReference>